<feature type="region of interest" description="Disordered" evidence="1">
    <location>
        <begin position="49"/>
        <end position="75"/>
    </location>
</feature>
<feature type="compositionally biased region" description="Basic and acidic residues" evidence="1">
    <location>
        <begin position="49"/>
        <end position="68"/>
    </location>
</feature>
<protein>
    <submittedName>
        <fullName evidence="2">Uncharacterized protein</fullName>
    </submittedName>
</protein>
<comment type="caution">
    <text evidence="2">The sequence shown here is derived from an EMBL/GenBank/DDBJ whole genome shotgun (WGS) entry which is preliminary data.</text>
</comment>
<reference evidence="3" key="1">
    <citation type="journal article" date="2020" name="Stud. Mycol.">
        <title>101 Dothideomycetes genomes: A test case for predicting lifestyles and emergence of pathogens.</title>
        <authorList>
            <person name="Haridas S."/>
            <person name="Albert R."/>
            <person name="Binder M."/>
            <person name="Bloem J."/>
            <person name="LaButti K."/>
            <person name="Salamov A."/>
            <person name="Andreopoulos B."/>
            <person name="Baker S."/>
            <person name="Barry K."/>
            <person name="Bills G."/>
            <person name="Bluhm B."/>
            <person name="Cannon C."/>
            <person name="Castanera R."/>
            <person name="Culley D."/>
            <person name="Daum C."/>
            <person name="Ezra D."/>
            <person name="Gonzalez J."/>
            <person name="Henrissat B."/>
            <person name="Kuo A."/>
            <person name="Liang C."/>
            <person name="Lipzen A."/>
            <person name="Lutzoni F."/>
            <person name="Magnuson J."/>
            <person name="Mondo S."/>
            <person name="Nolan M."/>
            <person name="Ohm R."/>
            <person name="Pangilinan J."/>
            <person name="Park H.-J."/>
            <person name="Ramirez L."/>
            <person name="Alfaro M."/>
            <person name="Sun H."/>
            <person name="Tritt A."/>
            <person name="Yoshinaga Y."/>
            <person name="Zwiers L.-H."/>
            <person name="Turgeon B."/>
            <person name="Goodwin S."/>
            <person name="Spatafora J."/>
            <person name="Crous P."/>
            <person name="Grigoriev I."/>
        </authorList>
    </citation>
    <scope>NUCLEOTIDE SEQUENCE [LARGE SCALE GENOMIC DNA]</scope>
    <source>
        <strain evidence="3">CBS 304.66</strain>
    </source>
</reference>
<gene>
    <name evidence="2" type="ORF">CC78DRAFT_574395</name>
</gene>
<name>A0A9P4TR59_9PLEO</name>
<evidence type="ECO:0000313" key="2">
    <source>
        <dbReference type="EMBL" id="KAF2270263.1"/>
    </source>
</evidence>
<sequence length="170" mass="18748">MVQLTAIPYSIFQCRLPEPVTLQPWVTLLSVEEPEILARMTLVRGVDGARKNESKKPSGLCGREEAGHGKRSHGLGRIHHSAPRLIMTASSLLQVAISLFRNVRSFVIGVFVSKTPPKSLQLTWSLITLCDGAINERCEMGTSRLPYVSRRRDSVRAPITTITTVPFGAL</sequence>
<proteinExistence type="predicted"/>
<keyword evidence="3" id="KW-1185">Reference proteome</keyword>
<evidence type="ECO:0000313" key="3">
    <source>
        <dbReference type="Proteomes" id="UP000800093"/>
    </source>
</evidence>
<dbReference type="EMBL" id="ML986580">
    <property type="protein sequence ID" value="KAF2270263.1"/>
    <property type="molecule type" value="Genomic_DNA"/>
</dbReference>
<evidence type="ECO:0000256" key="1">
    <source>
        <dbReference type="SAM" id="MobiDB-lite"/>
    </source>
</evidence>
<accession>A0A9P4TR59</accession>
<dbReference type="Proteomes" id="UP000800093">
    <property type="component" value="Unassembled WGS sequence"/>
</dbReference>
<organism evidence="2 3">
    <name type="scientific">Lojkania enalia</name>
    <dbReference type="NCBI Taxonomy" id="147567"/>
    <lineage>
        <taxon>Eukaryota</taxon>
        <taxon>Fungi</taxon>
        <taxon>Dikarya</taxon>
        <taxon>Ascomycota</taxon>
        <taxon>Pezizomycotina</taxon>
        <taxon>Dothideomycetes</taxon>
        <taxon>Pleosporomycetidae</taxon>
        <taxon>Pleosporales</taxon>
        <taxon>Pleosporales incertae sedis</taxon>
        <taxon>Lojkania</taxon>
    </lineage>
</organism>
<dbReference type="AlphaFoldDB" id="A0A9P4TR59"/>